<keyword evidence="4" id="KW-0804">Transcription</keyword>
<feature type="compositionally biased region" description="Low complexity" evidence="7">
    <location>
        <begin position="306"/>
        <end position="323"/>
    </location>
</feature>
<proteinExistence type="predicted"/>
<dbReference type="PANTHER" id="PTHR47001">
    <property type="entry name" value="TRANSCRIPTION FACTOR BHLH121"/>
    <property type="match status" value="1"/>
</dbReference>
<evidence type="ECO:0000256" key="5">
    <source>
        <dbReference type="ARBA" id="ARBA00023242"/>
    </source>
</evidence>
<dbReference type="PROSITE" id="PS50888">
    <property type="entry name" value="BHLH"/>
    <property type="match status" value="1"/>
</dbReference>
<evidence type="ECO:0000313" key="10">
    <source>
        <dbReference type="Proteomes" id="UP000593562"/>
    </source>
</evidence>
<evidence type="ECO:0000256" key="1">
    <source>
        <dbReference type="ARBA" id="ARBA00004123"/>
    </source>
</evidence>
<evidence type="ECO:0000256" key="6">
    <source>
        <dbReference type="SAM" id="Coils"/>
    </source>
</evidence>
<feature type="compositionally biased region" description="Basic and acidic residues" evidence="7">
    <location>
        <begin position="259"/>
        <end position="268"/>
    </location>
</feature>
<evidence type="ECO:0000256" key="4">
    <source>
        <dbReference type="ARBA" id="ARBA00023163"/>
    </source>
</evidence>
<dbReference type="Pfam" id="PF23177">
    <property type="entry name" value="bHLH_IRO3"/>
    <property type="match status" value="1"/>
</dbReference>
<accession>A0A7J7C104</accession>
<evidence type="ECO:0000256" key="2">
    <source>
        <dbReference type="ARBA" id="ARBA00023015"/>
    </source>
</evidence>
<dbReference type="InterPro" id="IPR057075">
    <property type="entry name" value="bHLH_IRO3"/>
</dbReference>
<dbReference type="CDD" id="cd11446">
    <property type="entry name" value="bHLH_AtILR3_like"/>
    <property type="match status" value="1"/>
</dbReference>
<dbReference type="InParanoid" id="A0A7J7C104"/>
<dbReference type="GO" id="GO:0006879">
    <property type="term" value="P:intracellular iron ion homeostasis"/>
    <property type="evidence" value="ECO:0007669"/>
    <property type="project" value="InterPro"/>
</dbReference>
<dbReference type="SMART" id="SM00353">
    <property type="entry name" value="HLH"/>
    <property type="match status" value="1"/>
</dbReference>
<keyword evidence="2" id="KW-0805">Transcription regulation</keyword>
<evidence type="ECO:0000256" key="3">
    <source>
        <dbReference type="ARBA" id="ARBA00023125"/>
    </source>
</evidence>
<feature type="coiled-coil region" evidence="6">
    <location>
        <begin position="97"/>
        <end position="152"/>
    </location>
</feature>
<gene>
    <name evidence="9" type="ORF">HS088_TW22G01536</name>
</gene>
<keyword evidence="6" id="KW-0175">Coiled coil</keyword>
<dbReference type="Proteomes" id="UP000593562">
    <property type="component" value="Unassembled WGS sequence"/>
</dbReference>
<dbReference type="OrthoDB" id="515493at2759"/>
<organism evidence="9 10">
    <name type="scientific">Tripterygium wilfordii</name>
    <name type="common">Thunder God vine</name>
    <dbReference type="NCBI Taxonomy" id="458696"/>
    <lineage>
        <taxon>Eukaryota</taxon>
        <taxon>Viridiplantae</taxon>
        <taxon>Streptophyta</taxon>
        <taxon>Embryophyta</taxon>
        <taxon>Tracheophyta</taxon>
        <taxon>Spermatophyta</taxon>
        <taxon>Magnoliopsida</taxon>
        <taxon>eudicotyledons</taxon>
        <taxon>Gunneridae</taxon>
        <taxon>Pentapetalae</taxon>
        <taxon>rosids</taxon>
        <taxon>fabids</taxon>
        <taxon>Celastrales</taxon>
        <taxon>Celastraceae</taxon>
        <taxon>Tripterygium</taxon>
    </lineage>
</organism>
<feature type="domain" description="BHLH" evidence="8">
    <location>
        <begin position="57"/>
        <end position="107"/>
    </location>
</feature>
<dbReference type="GO" id="GO:0003677">
    <property type="term" value="F:DNA binding"/>
    <property type="evidence" value="ECO:0007669"/>
    <property type="project" value="UniProtKB-KW"/>
</dbReference>
<comment type="caution">
    <text evidence="9">The sequence shown here is derived from an EMBL/GenBank/DDBJ whole genome shotgun (WGS) entry which is preliminary data.</text>
</comment>
<keyword evidence="10" id="KW-1185">Reference proteome</keyword>
<dbReference type="GO" id="GO:0003700">
    <property type="term" value="F:DNA-binding transcription factor activity"/>
    <property type="evidence" value="ECO:0007669"/>
    <property type="project" value="InterPro"/>
</dbReference>
<name>A0A7J7C104_TRIWF</name>
<keyword evidence="3 9" id="KW-0238">DNA-binding</keyword>
<comment type="subcellular location">
    <subcellularLocation>
        <location evidence="1">Nucleus</location>
    </subcellularLocation>
</comment>
<evidence type="ECO:0000313" key="9">
    <source>
        <dbReference type="EMBL" id="KAF5727839.1"/>
    </source>
</evidence>
<dbReference type="EMBL" id="JAAARO010000022">
    <property type="protein sequence ID" value="KAF5727839.1"/>
    <property type="molecule type" value="Genomic_DNA"/>
</dbReference>
<keyword evidence="5" id="KW-0539">Nucleus</keyword>
<dbReference type="PANTHER" id="PTHR47001:SF3">
    <property type="entry name" value="TRANSCRIPTION FACTOR BHLH121"/>
    <property type="match status" value="1"/>
</dbReference>
<dbReference type="SUPFAM" id="SSF47459">
    <property type="entry name" value="HLH, helix-loop-helix DNA-binding domain"/>
    <property type="match status" value="1"/>
</dbReference>
<evidence type="ECO:0000256" key="7">
    <source>
        <dbReference type="SAM" id="MobiDB-lite"/>
    </source>
</evidence>
<reference evidence="9 10" key="1">
    <citation type="journal article" date="2020" name="Nat. Commun.">
        <title>Genome of Tripterygium wilfordii and identification of cytochrome P450 involved in triptolide biosynthesis.</title>
        <authorList>
            <person name="Tu L."/>
            <person name="Su P."/>
            <person name="Zhang Z."/>
            <person name="Gao L."/>
            <person name="Wang J."/>
            <person name="Hu T."/>
            <person name="Zhou J."/>
            <person name="Zhang Y."/>
            <person name="Zhao Y."/>
            <person name="Liu Y."/>
            <person name="Song Y."/>
            <person name="Tong Y."/>
            <person name="Lu Y."/>
            <person name="Yang J."/>
            <person name="Xu C."/>
            <person name="Jia M."/>
            <person name="Peters R.J."/>
            <person name="Huang L."/>
            <person name="Gao W."/>
        </authorList>
    </citation>
    <scope>NUCLEOTIDE SEQUENCE [LARGE SCALE GENOMIC DNA]</scope>
    <source>
        <strain evidence="10">cv. XIE 37</strain>
        <tissue evidence="9">Leaf</tissue>
    </source>
</reference>
<dbReference type="InterPro" id="IPR036638">
    <property type="entry name" value="HLH_DNA-bd_sf"/>
</dbReference>
<dbReference type="GO" id="GO:0046983">
    <property type="term" value="F:protein dimerization activity"/>
    <property type="evidence" value="ECO:0007669"/>
    <property type="project" value="InterPro"/>
</dbReference>
<protein>
    <submittedName>
        <fullName evidence="9">Basic helix-loop-helix DNA-binding superfamily protein</fullName>
    </submittedName>
</protein>
<dbReference type="InterPro" id="IPR011598">
    <property type="entry name" value="bHLH_dom"/>
</dbReference>
<sequence length="337" mass="37477">MDPSTPYAYIQSIQDPDVPLPEFYYRPPDPLMSSNCFQTTSSQRPEAEIKNCDTATARKVQKADREKLRRDRLNEQFLELGNAIDPDRPKNDKAAILADTIQAFKDLTAQVDKLKAEHAILIEESRELTQEKNDLKEEKASLKSDIENLNIQCQQRCKTMFPWAPMDHPVVMAPPSYPFPLPMPMAPGPIPMHPSMQPYPFYGNQNPGVLPNPCSTFIPFMAPPNMLVEQRSSQYVTPHVQPGGHSHVTGKQDSNNKSGESKKARSGDADDVTTDLELKTPNFTGDEDLSSGRRKSRNSVRRENSVQEGSCSSSGSVQDSSSNIMVNGEKNGVVGEK</sequence>
<dbReference type="InterPro" id="IPR044579">
    <property type="entry name" value="bHLH11/121"/>
</dbReference>
<dbReference type="AlphaFoldDB" id="A0A7J7C104"/>
<dbReference type="GO" id="GO:0005634">
    <property type="term" value="C:nucleus"/>
    <property type="evidence" value="ECO:0007669"/>
    <property type="project" value="UniProtKB-SubCell"/>
</dbReference>
<feature type="region of interest" description="Disordered" evidence="7">
    <location>
        <begin position="234"/>
        <end position="337"/>
    </location>
</feature>
<feature type="compositionally biased region" description="Polar residues" evidence="7">
    <location>
        <begin position="249"/>
        <end position="258"/>
    </location>
</feature>
<dbReference type="Gene3D" id="4.10.280.10">
    <property type="entry name" value="Helix-loop-helix DNA-binding domain"/>
    <property type="match status" value="1"/>
</dbReference>
<evidence type="ECO:0000259" key="8">
    <source>
        <dbReference type="PROSITE" id="PS50888"/>
    </source>
</evidence>